<keyword evidence="2" id="KW-1185">Reference proteome</keyword>
<dbReference type="Proteomes" id="UP001064048">
    <property type="component" value="Chromosome 6"/>
</dbReference>
<reference evidence="1 2" key="1">
    <citation type="journal article" date="2022" name="Genome Biol. Evol.">
        <title>The Spruce Budworm Genome: Reconstructing the Evolutionary History of Antifreeze Proteins.</title>
        <authorList>
            <person name="Beliveau C."/>
            <person name="Gagne P."/>
            <person name="Picq S."/>
            <person name="Vernygora O."/>
            <person name="Keeling C.I."/>
            <person name="Pinkney K."/>
            <person name="Doucet D."/>
            <person name="Wen F."/>
            <person name="Johnston J.S."/>
            <person name="Maaroufi H."/>
            <person name="Boyle B."/>
            <person name="Laroche J."/>
            <person name="Dewar K."/>
            <person name="Juretic N."/>
            <person name="Blackburn G."/>
            <person name="Nisole A."/>
            <person name="Brunet B."/>
            <person name="Brandao M."/>
            <person name="Lumley L."/>
            <person name="Duan J."/>
            <person name="Quan G."/>
            <person name="Lucarotti C.J."/>
            <person name="Roe A.D."/>
            <person name="Sperling F.A.H."/>
            <person name="Levesque R.C."/>
            <person name="Cusson M."/>
        </authorList>
    </citation>
    <scope>NUCLEOTIDE SEQUENCE [LARGE SCALE GENOMIC DNA]</scope>
    <source>
        <strain evidence="1">Glfc:IPQL:Cfum</strain>
    </source>
</reference>
<evidence type="ECO:0000313" key="1">
    <source>
        <dbReference type="EMBL" id="KAI8435575.1"/>
    </source>
</evidence>
<evidence type="ECO:0000313" key="2">
    <source>
        <dbReference type="Proteomes" id="UP001064048"/>
    </source>
</evidence>
<accession>A0ACC0KH56</accession>
<gene>
    <name evidence="1" type="ORF">MSG28_003852</name>
</gene>
<protein>
    <submittedName>
        <fullName evidence="1">Uncharacterized protein</fullName>
    </submittedName>
</protein>
<dbReference type="EMBL" id="CM046106">
    <property type="protein sequence ID" value="KAI8435575.1"/>
    <property type="molecule type" value="Genomic_DNA"/>
</dbReference>
<sequence length="95" mass="10160">MFQVTLVGAALIAVVLGGRSPHADLVDQFQNSPDGSRFSTDVFEDARLDIVIFSLRKATTSGSLTHEETPSPETIPPWTLIDEETPNSGCTAGTK</sequence>
<comment type="caution">
    <text evidence="1">The sequence shown here is derived from an EMBL/GenBank/DDBJ whole genome shotgun (WGS) entry which is preliminary data.</text>
</comment>
<organism evidence="1 2">
    <name type="scientific">Choristoneura fumiferana</name>
    <name type="common">Spruce budworm moth</name>
    <name type="synonym">Archips fumiferana</name>
    <dbReference type="NCBI Taxonomy" id="7141"/>
    <lineage>
        <taxon>Eukaryota</taxon>
        <taxon>Metazoa</taxon>
        <taxon>Ecdysozoa</taxon>
        <taxon>Arthropoda</taxon>
        <taxon>Hexapoda</taxon>
        <taxon>Insecta</taxon>
        <taxon>Pterygota</taxon>
        <taxon>Neoptera</taxon>
        <taxon>Endopterygota</taxon>
        <taxon>Lepidoptera</taxon>
        <taxon>Glossata</taxon>
        <taxon>Ditrysia</taxon>
        <taxon>Tortricoidea</taxon>
        <taxon>Tortricidae</taxon>
        <taxon>Tortricinae</taxon>
        <taxon>Choristoneura</taxon>
    </lineage>
</organism>
<name>A0ACC0KH56_CHOFU</name>
<proteinExistence type="predicted"/>